<dbReference type="InterPro" id="IPR050703">
    <property type="entry name" value="Flavin_MAO"/>
</dbReference>
<evidence type="ECO:0000256" key="7">
    <source>
        <dbReference type="ARBA" id="ARBA00048448"/>
    </source>
</evidence>
<evidence type="ECO:0000313" key="12">
    <source>
        <dbReference type="EMBL" id="CAI6099903.1"/>
    </source>
</evidence>
<dbReference type="PRINTS" id="PR00757">
    <property type="entry name" value="AMINEOXDASEF"/>
</dbReference>
<dbReference type="Pfam" id="PF01593">
    <property type="entry name" value="Amino_oxidase"/>
    <property type="match status" value="1"/>
</dbReference>
<dbReference type="GO" id="GO:0008234">
    <property type="term" value="F:cysteine-type peptidase activity"/>
    <property type="evidence" value="ECO:0007669"/>
    <property type="project" value="InterPro"/>
</dbReference>
<evidence type="ECO:0000256" key="5">
    <source>
        <dbReference type="ARBA" id="ARBA00022801"/>
    </source>
</evidence>
<keyword evidence="9" id="KW-0285">Flavoprotein</keyword>
<dbReference type="InterPro" id="IPR038765">
    <property type="entry name" value="Papain-like_cys_pep_sf"/>
</dbReference>
<keyword evidence="6 9" id="KW-0560">Oxidoreductase</keyword>
<evidence type="ECO:0000256" key="9">
    <source>
        <dbReference type="RuleBase" id="RU362067"/>
    </source>
</evidence>
<evidence type="ECO:0000256" key="3">
    <source>
        <dbReference type="ARBA" id="ARBA00005995"/>
    </source>
</evidence>
<keyword evidence="4" id="KW-0645">Protease</keyword>
<dbReference type="InterPro" id="IPR003653">
    <property type="entry name" value="Peptidase_C48_C"/>
</dbReference>
<feature type="binding site" evidence="8">
    <location>
        <position position="380"/>
    </location>
    <ligand>
        <name>substrate</name>
    </ligand>
</feature>
<dbReference type="Proteomes" id="UP001160390">
    <property type="component" value="Unassembled WGS sequence"/>
</dbReference>
<comment type="similarity">
    <text evidence="2">Belongs to the peptidase C48 family.</text>
</comment>
<feature type="region of interest" description="Disordered" evidence="10">
    <location>
        <begin position="666"/>
        <end position="731"/>
    </location>
</feature>
<keyword evidence="5" id="KW-0378">Hydrolase</keyword>
<keyword evidence="9" id="KW-0274">FAD</keyword>
<dbReference type="SUPFAM" id="SSF51905">
    <property type="entry name" value="FAD/NAD(P)-binding domain"/>
    <property type="match status" value="1"/>
</dbReference>
<dbReference type="Gene3D" id="3.90.660.10">
    <property type="match status" value="2"/>
</dbReference>
<comment type="catalytic activity">
    <reaction evidence="7">
        <text>a secondary aliphatic amine + O2 + H2O = a primary amine + an aldehyde + H2O2</text>
        <dbReference type="Rhea" id="RHEA:26414"/>
        <dbReference type="ChEBI" id="CHEBI:15377"/>
        <dbReference type="ChEBI" id="CHEBI:15379"/>
        <dbReference type="ChEBI" id="CHEBI:16240"/>
        <dbReference type="ChEBI" id="CHEBI:17478"/>
        <dbReference type="ChEBI" id="CHEBI:58855"/>
        <dbReference type="ChEBI" id="CHEBI:65296"/>
        <dbReference type="EC" id="1.4.3.4"/>
    </reaction>
</comment>
<dbReference type="EMBL" id="CABFNP030001332">
    <property type="protein sequence ID" value="CAI6099903.1"/>
    <property type="molecule type" value="Genomic_DNA"/>
</dbReference>
<name>A0AA35QD64_9HYPO</name>
<comment type="similarity">
    <text evidence="3 9">Belongs to the flavin monoamine oxidase family.</text>
</comment>
<dbReference type="InterPro" id="IPR036188">
    <property type="entry name" value="FAD/NAD-bd_sf"/>
</dbReference>
<dbReference type="GO" id="GO:0019783">
    <property type="term" value="F:ubiquitin-like protein peptidase activity"/>
    <property type="evidence" value="ECO:0007669"/>
    <property type="project" value="UniProtKB-ARBA"/>
</dbReference>
<evidence type="ECO:0000256" key="10">
    <source>
        <dbReference type="SAM" id="MobiDB-lite"/>
    </source>
</evidence>
<dbReference type="GO" id="GO:0006508">
    <property type="term" value="P:proteolysis"/>
    <property type="evidence" value="ECO:0007669"/>
    <property type="project" value="UniProtKB-KW"/>
</dbReference>
<dbReference type="Gene3D" id="3.50.50.60">
    <property type="entry name" value="FAD/NAD(P)-binding domain"/>
    <property type="match status" value="2"/>
</dbReference>
<evidence type="ECO:0000256" key="4">
    <source>
        <dbReference type="ARBA" id="ARBA00022670"/>
    </source>
</evidence>
<comment type="cofactor">
    <cofactor evidence="1 9">
        <name>FAD</name>
        <dbReference type="ChEBI" id="CHEBI:57692"/>
    </cofactor>
</comment>
<organism evidence="12 13">
    <name type="scientific">Clonostachys chloroleuca</name>
    <dbReference type="NCBI Taxonomy" id="1926264"/>
    <lineage>
        <taxon>Eukaryota</taxon>
        <taxon>Fungi</taxon>
        <taxon>Dikarya</taxon>
        <taxon>Ascomycota</taxon>
        <taxon>Pezizomycotina</taxon>
        <taxon>Sordariomycetes</taxon>
        <taxon>Hypocreomycetidae</taxon>
        <taxon>Hypocreales</taxon>
        <taxon>Bionectriaceae</taxon>
        <taxon>Clonostachys</taxon>
    </lineage>
</organism>
<dbReference type="InterPro" id="IPR002937">
    <property type="entry name" value="Amino_oxidase"/>
</dbReference>
<dbReference type="SUPFAM" id="SSF54001">
    <property type="entry name" value="Cysteine proteinases"/>
    <property type="match status" value="1"/>
</dbReference>
<proteinExistence type="inferred from homology"/>
<reference evidence="12" key="1">
    <citation type="submission" date="2023-01" db="EMBL/GenBank/DDBJ databases">
        <authorList>
            <person name="Piombo E."/>
        </authorList>
    </citation>
    <scope>NUCLEOTIDE SEQUENCE</scope>
</reference>
<dbReference type="InterPro" id="IPR001613">
    <property type="entry name" value="Flavin_amine_oxidase"/>
</dbReference>
<feature type="domain" description="Ubiquitin-like protease family profile" evidence="11">
    <location>
        <begin position="770"/>
        <end position="943"/>
    </location>
</feature>
<feature type="region of interest" description="Disordered" evidence="10">
    <location>
        <begin position="977"/>
        <end position="1049"/>
    </location>
</feature>
<dbReference type="EC" id="1.4.3.-" evidence="9"/>
<feature type="compositionally biased region" description="Basic and acidic residues" evidence="10">
    <location>
        <begin position="666"/>
        <end position="677"/>
    </location>
</feature>
<gene>
    <name evidence="12" type="ORF">CCHLO57077_00018593</name>
</gene>
<dbReference type="Pfam" id="PF02902">
    <property type="entry name" value="Peptidase_C48"/>
    <property type="match status" value="1"/>
</dbReference>
<feature type="binding site" evidence="8">
    <location>
        <begin position="69"/>
        <end position="70"/>
    </location>
    <ligand>
        <name>FAD</name>
        <dbReference type="ChEBI" id="CHEBI:57692"/>
    </ligand>
</feature>
<sequence>MTTQEGYYACGDRPLQEGDLKCAGVISPRGNIPSVSYEIFDVIIIGAGYAGLTSARDLCLSGFKVLLLEARDRVGGRTWTAEVEGHIYEMGGTWVHWGQPHVYREMSRYGYTKLLDSNADKVGCNYFTSWINGKAKNISYEEEGPAVDRAFETYCDIDGNGGKTIMPYPHDPHFNPEAKQWENISAAQRIEQVRAKLNELELYTLQSFVAAISGNDMNATGFFDVLRWWALSGYSTQGLNDYTETYKIPEGQSRFARTMFDEALATGNLKYAFDTLITSINDSSKAVEVTSTSGQKWSARRLISTIPLNILDRIQFNPPLSPAKLAAHSIQHIGIGAKVHMEVKGTNLRTWSAAAWPDSRVFSGRGDGITPSGNTHLVFFAANKQGLNAQEDAQDMVAEAKKLHEMDIKKVIWHNWLEDPLAKGIWCMFPPAYSFNHLDALRERQGNVLFASADWALGWRGFIDGAIEEGTRAAMAVVKELGFLRRVQDLLHELVEQDQSLPNSTQETAQFLESALSGYPSKRRSDILKRLVVEESPKVEAVTRFARSTLPKSKKRELDQQIRDKQNQKRVAELDNAWGGNDNWLPVEFRPSKNYNEQVRDTEQIKSIWSITKLALHHGIELSSLWAEGGLLREATEAGPAETRILTRSGARNACKAFRDRLKAPDNEDLDQMRVVDKSGSAQMVTGSDGEDEQEDTSLISRSPEVGRRYSEQARFSPDESPSFLDEYTSPKIDLGDYSEELSIDADYPESPRALRDQEDIKILDGGGRTEVETNAYAQIKSSTSMLTDDVMRHFAALFDQQQLSDPGQAGLGISRSIPGTKGAAKIRVVDPLWFEPARENLPGQLRLKPGETLLLPVHHRTAIHWTLVLAIITSTSIHTTHFDSLEEGRRDRCLHFCKRLEKWVSDVQGLSLPVEYTIHKDSPLQYDANNCGVFVLGIMRRILSRRPPPKEMDAADERYALLGILIDSIQKRRETTETLHASADDDPQPTANGPVVKDESPTIVPEPIESTEAQKRKADSDTLASPAQKKQRLKSPSTPTREGVPIKPQDLVDIDMAAILVDPQTRTRYIRKTQDDFERHCEIIRQLESSVSDARALEADVLLAARNAAHLRIQAHEDTCRAIKESSLIQPLHALRALHPSTEANSALAKYISTFESQATQALECYDIEGRQDGAVKDVQDTCNTQLRESELKVMEQELWTRRVEAARLEGQLSILVNSEKARDMKQIMLKLDRDALQRIQDS</sequence>
<evidence type="ECO:0000256" key="2">
    <source>
        <dbReference type="ARBA" id="ARBA00005234"/>
    </source>
</evidence>
<dbReference type="Gene3D" id="3.40.395.10">
    <property type="entry name" value="Adenoviral Proteinase, Chain A"/>
    <property type="match status" value="1"/>
</dbReference>
<evidence type="ECO:0000259" key="11">
    <source>
        <dbReference type="PROSITE" id="PS50600"/>
    </source>
</evidence>
<evidence type="ECO:0000256" key="8">
    <source>
        <dbReference type="PIRSR" id="PIRSR601613-1"/>
    </source>
</evidence>
<dbReference type="GO" id="GO:0097621">
    <property type="term" value="F:monoamine oxidase activity"/>
    <property type="evidence" value="ECO:0007669"/>
    <property type="project" value="UniProtKB-EC"/>
</dbReference>
<dbReference type="PROSITE" id="PS50600">
    <property type="entry name" value="ULP_PROTEASE"/>
    <property type="match status" value="1"/>
</dbReference>
<dbReference type="PANTHER" id="PTHR43563:SF1">
    <property type="entry name" value="AMINE OXIDASE [FLAVIN-CONTAINING] B"/>
    <property type="match status" value="1"/>
</dbReference>
<comment type="caution">
    <text evidence="12">The sequence shown here is derived from an EMBL/GenBank/DDBJ whole genome shotgun (WGS) entry which is preliminary data.</text>
</comment>
<evidence type="ECO:0000313" key="13">
    <source>
        <dbReference type="Proteomes" id="UP001160390"/>
    </source>
</evidence>
<dbReference type="AlphaFoldDB" id="A0AA35QD64"/>
<protein>
    <recommendedName>
        <fullName evidence="9">Amine oxidase</fullName>
        <ecNumber evidence="9">1.4.3.-</ecNumber>
    </recommendedName>
</protein>
<dbReference type="PANTHER" id="PTHR43563">
    <property type="entry name" value="AMINE OXIDASE"/>
    <property type="match status" value="1"/>
</dbReference>
<accession>A0AA35QD64</accession>
<keyword evidence="13" id="KW-1185">Reference proteome</keyword>
<evidence type="ECO:0000256" key="6">
    <source>
        <dbReference type="ARBA" id="ARBA00023002"/>
    </source>
</evidence>
<evidence type="ECO:0000256" key="1">
    <source>
        <dbReference type="ARBA" id="ARBA00001974"/>
    </source>
</evidence>